<keyword evidence="14 21" id="KW-0067">ATP-binding</keyword>
<dbReference type="PANTHER" id="PTHR11136:SF5">
    <property type="entry name" value="FOLYLPOLYGLUTAMATE SYNTHASE, MITOCHONDRIAL"/>
    <property type="match status" value="1"/>
</dbReference>
<dbReference type="EMBL" id="JAHQIW010004069">
    <property type="protein sequence ID" value="KAJ1360980.1"/>
    <property type="molecule type" value="Genomic_DNA"/>
</dbReference>
<dbReference type="Gene3D" id="3.40.1190.10">
    <property type="entry name" value="Mur-like, catalytic domain"/>
    <property type="match status" value="1"/>
</dbReference>
<dbReference type="InterPro" id="IPR023600">
    <property type="entry name" value="Folylpolyglutamate_synth_euk"/>
</dbReference>
<evidence type="ECO:0000256" key="13">
    <source>
        <dbReference type="ARBA" id="ARBA00022792"/>
    </source>
</evidence>
<keyword evidence="8" id="KW-0963">Cytoplasm</keyword>
<organism evidence="23 24">
    <name type="scientific">Parelaphostrongylus tenuis</name>
    <name type="common">Meningeal worm</name>
    <dbReference type="NCBI Taxonomy" id="148309"/>
    <lineage>
        <taxon>Eukaryota</taxon>
        <taxon>Metazoa</taxon>
        <taxon>Ecdysozoa</taxon>
        <taxon>Nematoda</taxon>
        <taxon>Chromadorea</taxon>
        <taxon>Rhabditida</taxon>
        <taxon>Rhabditina</taxon>
        <taxon>Rhabditomorpha</taxon>
        <taxon>Strongyloidea</taxon>
        <taxon>Metastrongylidae</taxon>
        <taxon>Parelaphostrongylus</taxon>
    </lineage>
</organism>
<dbReference type="InterPro" id="IPR001645">
    <property type="entry name" value="Folylpolyglutamate_synth"/>
</dbReference>
<dbReference type="PROSITE" id="PS01012">
    <property type="entry name" value="FOLYLPOLYGLU_SYNT_2"/>
    <property type="match status" value="1"/>
</dbReference>
<keyword evidence="11 22" id="KW-0479">Metal-binding</keyword>
<evidence type="ECO:0000256" key="22">
    <source>
        <dbReference type="PIRSR" id="PIRSR038895-2"/>
    </source>
</evidence>
<evidence type="ECO:0000256" key="17">
    <source>
        <dbReference type="ARBA" id="ARBA00023136"/>
    </source>
</evidence>
<evidence type="ECO:0000256" key="6">
    <source>
        <dbReference type="ARBA" id="ARBA00008276"/>
    </source>
</evidence>
<evidence type="ECO:0000256" key="7">
    <source>
        <dbReference type="ARBA" id="ARBA00013025"/>
    </source>
</evidence>
<evidence type="ECO:0000256" key="12">
    <source>
        <dbReference type="ARBA" id="ARBA00022741"/>
    </source>
</evidence>
<evidence type="ECO:0000313" key="23">
    <source>
        <dbReference type="EMBL" id="KAJ1360980.1"/>
    </source>
</evidence>
<comment type="caution">
    <text evidence="23">The sequence shown here is derived from an EMBL/GenBank/DDBJ whole genome shotgun (WGS) entry which is preliminary data.</text>
</comment>
<dbReference type="InterPro" id="IPR036615">
    <property type="entry name" value="Mur_ligase_C_dom_sf"/>
</dbReference>
<dbReference type="Proteomes" id="UP001196413">
    <property type="component" value="Unassembled WGS sequence"/>
</dbReference>
<keyword evidence="10" id="KW-0436">Ligase</keyword>
<dbReference type="SUPFAM" id="SSF53244">
    <property type="entry name" value="MurD-like peptide ligases, peptide-binding domain"/>
    <property type="match status" value="1"/>
</dbReference>
<keyword evidence="13" id="KW-0999">Mitochondrion inner membrane</keyword>
<evidence type="ECO:0000256" key="18">
    <source>
        <dbReference type="ARBA" id="ARBA00030592"/>
    </source>
</evidence>
<dbReference type="GO" id="GO:0005759">
    <property type="term" value="C:mitochondrial matrix"/>
    <property type="evidence" value="ECO:0007669"/>
    <property type="project" value="UniProtKB-SubCell"/>
</dbReference>
<dbReference type="Gene3D" id="3.90.190.20">
    <property type="entry name" value="Mur ligase, C-terminal domain"/>
    <property type="match status" value="1"/>
</dbReference>
<evidence type="ECO:0000256" key="2">
    <source>
        <dbReference type="ARBA" id="ARBA00004273"/>
    </source>
</evidence>
<feature type="binding site" evidence="22">
    <location>
        <position position="128"/>
    </location>
    <ligand>
        <name>Mg(2+)</name>
        <dbReference type="ChEBI" id="CHEBI:18420"/>
        <label>1</label>
    </ligand>
</feature>
<sequence>MSRVLSLPVRQRSAVSCSVSFAAMSSIAFSHSPTKEMSENLYQSAIFHLNSLQSNVEKLRKLREKRHLQQQANVPETIALLEQCGIEPVTLDRLNVIHVSGTKGKGSTCAFVESILRKVGFRTGLYTSPHLVHARERIRINGKPISEISFAKYFFTMYNKLKKHELEDAMPSYFKFLTVVAFHIFLEEAVDVAIVEVGVGGEYDSTNVIQHPVVCGVTTLDLDHTAMLGNTLPEIAWHKAGIMKNGAPLIVTPPSEDALSVMKSRALERGVELRIAPSHKSYSYAKQNISPGIAGEHQKSNMSLALQLSRVWLKRMGWEMSTFPDAKENSWQVGEAFDVPAAIVEAIESCNWRGRCQTVAKDRVTYYLDGAHTPKSLEVCSNWYSEVLETVPTRKRVLIFHCTAERDPSTLLPFLTKHKFDYALFCPTVLTTLPDMKSDVDKS</sequence>
<evidence type="ECO:0000256" key="16">
    <source>
        <dbReference type="ARBA" id="ARBA00023128"/>
    </source>
</evidence>
<dbReference type="InterPro" id="IPR018109">
    <property type="entry name" value="Folylpolyglutamate_synth_CS"/>
</dbReference>
<dbReference type="GO" id="GO:0004326">
    <property type="term" value="F:tetrahydrofolylpolyglutamate synthase activity"/>
    <property type="evidence" value="ECO:0007669"/>
    <property type="project" value="UniProtKB-EC"/>
</dbReference>
<dbReference type="SUPFAM" id="SSF53623">
    <property type="entry name" value="MurD-like peptide ligases, catalytic domain"/>
    <property type="match status" value="1"/>
</dbReference>
<evidence type="ECO:0000256" key="21">
    <source>
        <dbReference type="PIRSR" id="PIRSR038895-1"/>
    </source>
</evidence>
<protein>
    <recommendedName>
        <fullName evidence="7">tetrahydrofolate synthase</fullName>
        <ecNumber evidence="7">6.3.2.17</ecNumber>
    </recommendedName>
    <alternativeName>
        <fullName evidence="19">Folylpoly-gamma-glutamate synthetase</fullName>
    </alternativeName>
    <alternativeName>
        <fullName evidence="18">Tetrahydrofolylpolyglutamate synthase</fullName>
    </alternativeName>
</protein>
<feature type="binding site" evidence="22">
    <location>
        <position position="196"/>
    </location>
    <ligand>
        <name>Mg(2+)</name>
        <dbReference type="ChEBI" id="CHEBI:18420"/>
        <label>1</label>
    </ligand>
</feature>
<comment type="catalytic activity">
    <reaction evidence="20">
        <text>(6S)-5,6,7,8-tetrahydrofolyl-(gamma-L-Glu)(n) + L-glutamate + ATP = (6S)-5,6,7,8-tetrahydrofolyl-(gamma-L-Glu)(n+1) + ADP + phosphate + H(+)</text>
        <dbReference type="Rhea" id="RHEA:10580"/>
        <dbReference type="Rhea" id="RHEA-COMP:14738"/>
        <dbReference type="Rhea" id="RHEA-COMP:14740"/>
        <dbReference type="ChEBI" id="CHEBI:15378"/>
        <dbReference type="ChEBI" id="CHEBI:29985"/>
        <dbReference type="ChEBI" id="CHEBI:30616"/>
        <dbReference type="ChEBI" id="CHEBI:43474"/>
        <dbReference type="ChEBI" id="CHEBI:141005"/>
        <dbReference type="ChEBI" id="CHEBI:456216"/>
        <dbReference type="EC" id="6.3.2.17"/>
    </reaction>
</comment>
<evidence type="ECO:0000256" key="14">
    <source>
        <dbReference type="ARBA" id="ARBA00022840"/>
    </source>
</evidence>
<evidence type="ECO:0000256" key="15">
    <source>
        <dbReference type="ARBA" id="ARBA00022842"/>
    </source>
</evidence>
<dbReference type="PIRSF" id="PIRSF038895">
    <property type="entry name" value="FPGS"/>
    <property type="match status" value="1"/>
</dbReference>
<gene>
    <name evidence="23" type="primary">CDK5RAP1_3</name>
    <name evidence="23" type="ORF">KIN20_020122</name>
</gene>
<evidence type="ECO:0000256" key="11">
    <source>
        <dbReference type="ARBA" id="ARBA00022723"/>
    </source>
</evidence>
<evidence type="ECO:0000256" key="3">
    <source>
        <dbReference type="ARBA" id="ARBA00004305"/>
    </source>
</evidence>
<keyword evidence="12 21" id="KW-0547">Nucleotide-binding</keyword>
<keyword evidence="17" id="KW-0472">Membrane</keyword>
<evidence type="ECO:0000256" key="1">
    <source>
        <dbReference type="ARBA" id="ARBA00001946"/>
    </source>
</evidence>
<accession>A0AAD5MM01</accession>
<dbReference type="AlphaFoldDB" id="A0AAD5MM01"/>
<keyword evidence="9" id="KW-0554">One-carbon metabolism</keyword>
<evidence type="ECO:0000256" key="4">
    <source>
        <dbReference type="ARBA" id="ARBA00004496"/>
    </source>
</evidence>
<dbReference type="FunFam" id="3.40.1190.10:FF:000011">
    <property type="entry name" value="Folylpolyglutamate synthase/dihydrofolate synthase"/>
    <property type="match status" value="1"/>
</dbReference>
<comment type="pathway">
    <text evidence="5">Cofactor biosynthesis; tetrahydrofolylpolyglutamate biosynthesis.</text>
</comment>
<dbReference type="PROSITE" id="PS01011">
    <property type="entry name" value="FOLYLPOLYGLU_SYNT_1"/>
    <property type="match status" value="1"/>
</dbReference>
<evidence type="ECO:0000256" key="19">
    <source>
        <dbReference type="ARBA" id="ARBA00030876"/>
    </source>
</evidence>
<comment type="cofactor">
    <cofactor evidence="1">
        <name>Mg(2+)</name>
        <dbReference type="ChEBI" id="CHEBI:18420"/>
    </cofactor>
</comment>
<evidence type="ECO:0000313" key="24">
    <source>
        <dbReference type="Proteomes" id="UP001196413"/>
    </source>
</evidence>
<keyword evidence="16" id="KW-0496">Mitochondrion</keyword>
<proteinExistence type="inferred from homology"/>
<name>A0AAD5MM01_PARTN</name>
<evidence type="ECO:0000256" key="20">
    <source>
        <dbReference type="ARBA" id="ARBA00047493"/>
    </source>
</evidence>
<feature type="binding site" evidence="21">
    <location>
        <position position="369"/>
    </location>
    <ligand>
        <name>ATP</name>
        <dbReference type="ChEBI" id="CHEBI:30616"/>
    </ligand>
</feature>
<dbReference type="GO" id="GO:0046872">
    <property type="term" value="F:metal ion binding"/>
    <property type="evidence" value="ECO:0007669"/>
    <property type="project" value="UniProtKB-KW"/>
</dbReference>
<feature type="binding site" evidence="21">
    <location>
        <position position="355"/>
    </location>
    <ligand>
        <name>ATP</name>
        <dbReference type="ChEBI" id="CHEBI:30616"/>
    </ligand>
</feature>
<dbReference type="InterPro" id="IPR036565">
    <property type="entry name" value="Mur-like_cat_sf"/>
</dbReference>
<dbReference type="EC" id="6.3.2.17" evidence="7"/>
<evidence type="ECO:0000256" key="5">
    <source>
        <dbReference type="ARBA" id="ARBA00005150"/>
    </source>
</evidence>
<reference evidence="23" key="1">
    <citation type="submission" date="2021-06" db="EMBL/GenBank/DDBJ databases">
        <title>Parelaphostrongylus tenuis whole genome reference sequence.</title>
        <authorList>
            <person name="Garwood T.J."/>
            <person name="Larsen P.A."/>
            <person name="Fountain-Jones N.M."/>
            <person name="Garbe J.R."/>
            <person name="Macchietto M.G."/>
            <person name="Kania S.A."/>
            <person name="Gerhold R.W."/>
            <person name="Richards J.E."/>
            <person name="Wolf T.M."/>
        </authorList>
    </citation>
    <scope>NUCLEOTIDE SEQUENCE</scope>
    <source>
        <strain evidence="23">MNPRO001-30</strain>
        <tissue evidence="23">Meninges</tissue>
    </source>
</reference>
<dbReference type="GO" id="GO:0005743">
    <property type="term" value="C:mitochondrial inner membrane"/>
    <property type="evidence" value="ECO:0007669"/>
    <property type="project" value="UniProtKB-SubCell"/>
</dbReference>
<evidence type="ECO:0000256" key="10">
    <source>
        <dbReference type="ARBA" id="ARBA00022598"/>
    </source>
</evidence>
<comment type="similarity">
    <text evidence="6">Belongs to the folylpolyglutamate synthase family.</text>
</comment>
<keyword evidence="24" id="KW-1185">Reference proteome</keyword>
<evidence type="ECO:0000256" key="8">
    <source>
        <dbReference type="ARBA" id="ARBA00022490"/>
    </source>
</evidence>
<dbReference type="NCBIfam" id="TIGR01499">
    <property type="entry name" value="folC"/>
    <property type="match status" value="1"/>
</dbReference>
<feature type="binding site" evidence="22">
    <location>
        <position position="224"/>
    </location>
    <ligand>
        <name>Mg(2+)</name>
        <dbReference type="ChEBI" id="CHEBI:18420"/>
        <label>1</label>
    </ligand>
</feature>
<comment type="subcellular location">
    <subcellularLocation>
        <location evidence="4">Cytoplasm</location>
    </subcellularLocation>
    <subcellularLocation>
        <location evidence="2">Mitochondrion inner membrane</location>
    </subcellularLocation>
    <subcellularLocation>
        <location evidence="3">Mitochondrion matrix</location>
    </subcellularLocation>
</comment>
<dbReference type="GO" id="GO:0005829">
    <property type="term" value="C:cytosol"/>
    <property type="evidence" value="ECO:0007669"/>
    <property type="project" value="TreeGrafter"/>
</dbReference>
<dbReference type="GO" id="GO:0005524">
    <property type="term" value="F:ATP binding"/>
    <property type="evidence" value="ECO:0007669"/>
    <property type="project" value="UniProtKB-KW"/>
</dbReference>
<dbReference type="GO" id="GO:0006730">
    <property type="term" value="P:one-carbon metabolic process"/>
    <property type="evidence" value="ECO:0007669"/>
    <property type="project" value="UniProtKB-KW"/>
</dbReference>
<evidence type="ECO:0000256" key="9">
    <source>
        <dbReference type="ARBA" id="ARBA00022563"/>
    </source>
</evidence>
<keyword evidence="15 22" id="KW-0460">Magnesium</keyword>
<dbReference type="PANTHER" id="PTHR11136">
    <property type="entry name" value="FOLYLPOLYGLUTAMATE SYNTHASE-RELATED"/>
    <property type="match status" value="1"/>
</dbReference>